<dbReference type="Proteomes" id="UP000792457">
    <property type="component" value="Unassembled WGS sequence"/>
</dbReference>
<keyword evidence="3" id="KW-0699">rRNA-binding</keyword>
<dbReference type="GO" id="GO:0032543">
    <property type="term" value="P:mitochondrial translation"/>
    <property type="evidence" value="ECO:0007669"/>
    <property type="project" value="InterPro"/>
</dbReference>
<feature type="compositionally biased region" description="Basic and acidic residues" evidence="12">
    <location>
        <begin position="676"/>
        <end position="689"/>
    </location>
</feature>
<evidence type="ECO:0000256" key="8">
    <source>
        <dbReference type="ARBA" id="ARBA00022980"/>
    </source>
</evidence>
<keyword evidence="6" id="KW-0694">RNA-binding</keyword>
<sequence>MPHALESTIQRDYTAPDYKYVDDPFLIPTSNAAKRAFALSRESGRKAALWIRKEHAEWFDQKLAEPPIKAFTARPHITEVSEASEDILRNLIDEVSVTDAITIYEILEKKEQEISDETKLSFLELLSFQNCNDPVSEDLPEERWFRQTTHGKQKLRKTWKDGSLAEKVFETLSSGPLAGEAHRALIKGMARYGQAERAHQLFRNMTSSSDPKMAPDTGCYNAVMYLTPFLKEGYEARWQFMESLLREMAGRGLKPDLGTLNSILEVLSNMGSYRKAEDLAIQTLAEFHKLGIEPCLASYYYILLTFCKERGPRSNVLVNILDKLNCQALVAKDPKDVFFFVTAMEVCRHHLQDVDLAHRVHDLLTAHNNYDLIGDSHKESVYYRNYFILMCAMEPLETFMEFYNKLVPTVYIPEPVVMEEILKAIDLNGAIEYLPQMWSDIIIFDQTGRENLLTTLLDIMARNPVAIEDVEKNLQMKESYLKIAWGIWNVVEDEEKEGFRSRNIIWTGSMLGDLMTVCLQCGEFDKAWKVLKRLGADEGMSVVAEEYEPPPLISGIPSIKSLSLFMDACLKEGSVTRGIHPSLENVCHLVHLLEAQRDGSLKESGLYGGCGKTVKPNSAMSCVACVRYSAEAGFPEAGDLAQKLAESLSLNSSQMSQLTSAVGVLRTESPSQVDSSRIDLGKDSKPSES</sequence>
<comment type="similarity">
    <text evidence="2">Belongs to the mitochondrion-specific ribosomal protein mS39 family.</text>
</comment>
<evidence type="ECO:0000313" key="13">
    <source>
        <dbReference type="EMBL" id="KAG8231248.1"/>
    </source>
</evidence>
<evidence type="ECO:0000256" key="2">
    <source>
        <dbReference type="ARBA" id="ARBA00008551"/>
    </source>
</evidence>
<dbReference type="Pfam" id="PF13812">
    <property type="entry name" value="PPR_3"/>
    <property type="match status" value="1"/>
</dbReference>
<dbReference type="Pfam" id="PF22330">
    <property type="entry name" value="Rib_mS39_PPR"/>
    <property type="match status" value="1"/>
</dbReference>
<keyword evidence="14" id="KW-1185">Reference proteome</keyword>
<dbReference type="Gene3D" id="1.25.40.10">
    <property type="entry name" value="Tetratricopeptide repeat domain"/>
    <property type="match status" value="1"/>
</dbReference>
<evidence type="ECO:0000256" key="3">
    <source>
        <dbReference type="ARBA" id="ARBA00022730"/>
    </source>
</evidence>
<evidence type="ECO:0000256" key="6">
    <source>
        <dbReference type="ARBA" id="ARBA00022884"/>
    </source>
</evidence>
<evidence type="ECO:0000313" key="14">
    <source>
        <dbReference type="Proteomes" id="UP000792457"/>
    </source>
</evidence>
<keyword evidence="7" id="KW-0809">Transit peptide</keyword>
<evidence type="ECO:0000256" key="1">
    <source>
        <dbReference type="ARBA" id="ARBA00004173"/>
    </source>
</evidence>
<evidence type="ECO:0000256" key="9">
    <source>
        <dbReference type="ARBA" id="ARBA00023128"/>
    </source>
</evidence>
<comment type="caution">
    <text evidence="13">The sequence shown here is derived from an EMBL/GenBank/DDBJ whole genome shotgun (WGS) entry which is preliminary data.</text>
</comment>
<keyword evidence="8" id="KW-0689">Ribosomal protein</keyword>
<dbReference type="AlphaFoldDB" id="A0A8K0KBC1"/>
<feature type="region of interest" description="Disordered" evidence="12">
    <location>
        <begin position="663"/>
        <end position="689"/>
    </location>
</feature>
<dbReference type="InterPro" id="IPR055063">
    <property type="entry name" value="Rib_mS39_PPR"/>
</dbReference>
<comment type="subcellular location">
    <subcellularLocation>
        <location evidence="1">Mitochondrion</location>
    </subcellularLocation>
</comment>
<dbReference type="GO" id="GO:0043024">
    <property type="term" value="F:ribosomal small subunit binding"/>
    <property type="evidence" value="ECO:0007669"/>
    <property type="project" value="InterPro"/>
</dbReference>
<accession>A0A8K0KBC1</accession>
<protein>
    <recommendedName>
        <fullName evidence="11">Small ribosomal subunit protein mS39</fullName>
    </recommendedName>
</protein>
<dbReference type="EMBL" id="KZ308544">
    <property type="protein sequence ID" value="KAG8231248.1"/>
    <property type="molecule type" value="Genomic_DNA"/>
</dbReference>
<evidence type="ECO:0000256" key="5">
    <source>
        <dbReference type="ARBA" id="ARBA00022845"/>
    </source>
</evidence>
<evidence type="ECO:0000256" key="10">
    <source>
        <dbReference type="ARBA" id="ARBA00023274"/>
    </source>
</evidence>
<name>A0A8K0KBC1_LADFU</name>
<proteinExistence type="inferred from homology"/>
<evidence type="ECO:0000256" key="7">
    <source>
        <dbReference type="ARBA" id="ARBA00022946"/>
    </source>
</evidence>
<dbReference type="GO" id="GO:0019843">
    <property type="term" value="F:rRNA binding"/>
    <property type="evidence" value="ECO:0007669"/>
    <property type="project" value="UniProtKB-KW"/>
</dbReference>
<dbReference type="GO" id="GO:0006417">
    <property type="term" value="P:regulation of translation"/>
    <property type="evidence" value="ECO:0007669"/>
    <property type="project" value="UniProtKB-KW"/>
</dbReference>
<dbReference type="InterPro" id="IPR002885">
    <property type="entry name" value="PPR_rpt"/>
</dbReference>
<keyword evidence="9" id="KW-0496">Mitochondrion</keyword>
<dbReference type="PANTHER" id="PTHR16276">
    <property type="entry name" value="PENTATRICOPEPTIDE REPEAT DOMAIN-CONTAINING PROTEIN 3"/>
    <property type="match status" value="1"/>
</dbReference>
<dbReference type="InterPro" id="IPR037387">
    <property type="entry name" value="PTCD3"/>
</dbReference>
<dbReference type="OrthoDB" id="185373at2759"/>
<keyword evidence="5" id="KW-0810">Translation regulation</keyword>
<dbReference type="InterPro" id="IPR011990">
    <property type="entry name" value="TPR-like_helical_dom_sf"/>
</dbReference>
<dbReference type="GO" id="GO:0005840">
    <property type="term" value="C:ribosome"/>
    <property type="evidence" value="ECO:0007669"/>
    <property type="project" value="UniProtKB-KW"/>
</dbReference>
<dbReference type="GO" id="GO:0005739">
    <property type="term" value="C:mitochondrion"/>
    <property type="evidence" value="ECO:0007669"/>
    <property type="project" value="UniProtKB-SubCell"/>
</dbReference>
<evidence type="ECO:0000256" key="4">
    <source>
        <dbReference type="ARBA" id="ARBA00022737"/>
    </source>
</evidence>
<keyword evidence="10" id="KW-0687">Ribonucleoprotein</keyword>
<reference evidence="13" key="1">
    <citation type="submission" date="2013-04" db="EMBL/GenBank/DDBJ databases">
        <authorList>
            <person name="Qu J."/>
            <person name="Murali S.C."/>
            <person name="Bandaranaike D."/>
            <person name="Bellair M."/>
            <person name="Blankenburg K."/>
            <person name="Chao H."/>
            <person name="Dinh H."/>
            <person name="Doddapaneni H."/>
            <person name="Downs B."/>
            <person name="Dugan-Rocha S."/>
            <person name="Elkadiri S."/>
            <person name="Gnanaolivu R.D."/>
            <person name="Hernandez B."/>
            <person name="Javaid M."/>
            <person name="Jayaseelan J.C."/>
            <person name="Lee S."/>
            <person name="Li M."/>
            <person name="Ming W."/>
            <person name="Munidasa M."/>
            <person name="Muniz J."/>
            <person name="Nguyen L."/>
            <person name="Ongeri F."/>
            <person name="Osuji N."/>
            <person name="Pu L.-L."/>
            <person name="Puazo M."/>
            <person name="Qu C."/>
            <person name="Quiroz J."/>
            <person name="Raj R."/>
            <person name="Weissenberger G."/>
            <person name="Xin Y."/>
            <person name="Zou X."/>
            <person name="Han Y."/>
            <person name="Richards S."/>
            <person name="Worley K."/>
            <person name="Muzny D."/>
            <person name="Gibbs R."/>
        </authorList>
    </citation>
    <scope>NUCLEOTIDE SEQUENCE</scope>
    <source>
        <strain evidence="13">Sampled in the wild</strain>
    </source>
</reference>
<evidence type="ECO:0000256" key="11">
    <source>
        <dbReference type="ARBA" id="ARBA00035134"/>
    </source>
</evidence>
<evidence type="ECO:0000256" key="12">
    <source>
        <dbReference type="SAM" id="MobiDB-lite"/>
    </source>
</evidence>
<organism evidence="13 14">
    <name type="scientific">Ladona fulva</name>
    <name type="common">Scarce chaser dragonfly</name>
    <name type="synonym">Libellula fulva</name>
    <dbReference type="NCBI Taxonomy" id="123851"/>
    <lineage>
        <taxon>Eukaryota</taxon>
        <taxon>Metazoa</taxon>
        <taxon>Ecdysozoa</taxon>
        <taxon>Arthropoda</taxon>
        <taxon>Hexapoda</taxon>
        <taxon>Insecta</taxon>
        <taxon>Pterygota</taxon>
        <taxon>Palaeoptera</taxon>
        <taxon>Odonata</taxon>
        <taxon>Epiprocta</taxon>
        <taxon>Anisoptera</taxon>
        <taxon>Libelluloidea</taxon>
        <taxon>Libellulidae</taxon>
        <taxon>Ladona</taxon>
    </lineage>
</organism>
<gene>
    <name evidence="13" type="ORF">J437_LFUL005922</name>
</gene>
<keyword evidence="4" id="KW-0677">Repeat</keyword>
<dbReference type="PANTHER" id="PTHR16276:SF1">
    <property type="entry name" value="SMALL RIBOSOMAL SUBUNIT PROTEIN MS39"/>
    <property type="match status" value="1"/>
</dbReference>
<dbReference type="GO" id="GO:1990904">
    <property type="term" value="C:ribonucleoprotein complex"/>
    <property type="evidence" value="ECO:0007669"/>
    <property type="project" value="UniProtKB-KW"/>
</dbReference>
<reference evidence="13" key="2">
    <citation type="submission" date="2017-10" db="EMBL/GenBank/DDBJ databases">
        <title>Ladona fulva Genome sequencing and assembly.</title>
        <authorList>
            <person name="Murali S."/>
            <person name="Richards S."/>
            <person name="Bandaranaike D."/>
            <person name="Bellair M."/>
            <person name="Blankenburg K."/>
            <person name="Chao H."/>
            <person name="Dinh H."/>
            <person name="Doddapaneni H."/>
            <person name="Dugan-Rocha S."/>
            <person name="Elkadiri S."/>
            <person name="Gnanaolivu R."/>
            <person name="Hernandez B."/>
            <person name="Skinner E."/>
            <person name="Javaid M."/>
            <person name="Lee S."/>
            <person name="Li M."/>
            <person name="Ming W."/>
            <person name="Munidasa M."/>
            <person name="Muniz J."/>
            <person name="Nguyen L."/>
            <person name="Hughes D."/>
            <person name="Osuji N."/>
            <person name="Pu L.-L."/>
            <person name="Puazo M."/>
            <person name="Qu C."/>
            <person name="Quiroz J."/>
            <person name="Raj R."/>
            <person name="Weissenberger G."/>
            <person name="Xin Y."/>
            <person name="Zou X."/>
            <person name="Han Y."/>
            <person name="Worley K."/>
            <person name="Muzny D."/>
            <person name="Gibbs R."/>
        </authorList>
    </citation>
    <scope>NUCLEOTIDE SEQUENCE</scope>
    <source>
        <strain evidence="13">Sampled in the wild</strain>
    </source>
</reference>